<dbReference type="AlphaFoldDB" id="A0A842HDL0"/>
<dbReference type="EMBL" id="JACHVB010000014">
    <property type="protein sequence ID" value="MBC2593766.1"/>
    <property type="molecule type" value="Genomic_DNA"/>
</dbReference>
<keyword evidence="3" id="KW-1185">Reference proteome</keyword>
<organism evidence="2 3">
    <name type="scientific">Ruficoccus amylovorans</name>
    <dbReference type="NCBI Taxonomy" id="1804625"/>
    <lineage>
        <taxon>Bacteria</taxon>
        <taxon>Pseudomonadati</taxon>
        <taxon>Verrucomicrobiota</taxon>
        <taxon>Opitutia</taxon>
        <taxon>Puniceicoccales</taxon>
        <taxon>Cerasicoccaceae</taxon>
        <taxon>Ruficoccus</taxon>
    </lineage>
</organism>
<evidence type="ECO:0000313" key="2">
    <source>
        <dbReference type="EMBL" id="MBC2593766.1"/>
    </source>
</evidence>
<protein>
    <submittedName>
        <fullName evidence="2">ParB N-terminal domain-containing protein</fullName>
    </submittedName>
</protein>
<dbReference type="SMART" id="SM00470">
    <property type="entry name" value="ParB"/>
    <property type="match status" value="1"/>
</dbReference>
<dbReference type="SUPFAM" id="SSF110849">
    <property type="entry name" value="ParB/Sulfiredoxin"/>
    <property type="match status" value="1"/>
</dbReference>
<dbReference type="InterPro" id="IPR003115">
    <property type="entry name" value="ParB_N"/>
</dbReference>
<evidence type="ECO:0000313" key="3">
    <source>
        <dbReference type="Proteomes" id="UP000546464"/>
    </source>
</evidence>
<dbReference type="InterPro" id="IPR036086">
    <property type="entry name" value="ParB/Sulfiredoxin_sf"/>
</dbReference>
<accession>A0A842HDL0</accession>
<dbReference type="Proteomes" id="UP000546464">
    <property type="component" value="Unassembled WGS sequence"/>
</dbReference>
<dbReference type="Gene3D" id="3.90.1530.10">
    <property type="entry name" value="Conserved hypothetical protein from pyrococcus furiosus pfu- 392566-001, ParB domain"/>
    <property type="match status" value="1"/>
</dbReference>
<dbReference type="Pfam" id="PF02195">
    <property type="entry name" value="ParB_N"/>
    <property type="match status" value="1"/>
</dbReference>
<sequence>MRIDTVAAGMSKAAMPKAKGLADGIEVWCSFDKLVSVEDLKPNPRNPNTHPARQVELLAKNVRYFGWRHPITVSKRSGFIVAGHGRLEAARELGVQLVPVDYQDFASDNDEMAVLVADNRLAELASLDLNSLEGIIEELRVADFDTLLTGFDETDLDSLLQGDDTAPGDDDGDDELDKGDVTIALGLYRFKLTQEDYLTWIDSVKQNVGFDKEAVVKELRRRLGA</sequence>
<gene>
    <name evidence="2" type="ORF">H5P28_05775</name>
</gene>
<feature type="domain" description="ParB-like N-terminal" evidence="1">
    <location>
        <begin position="33"/>
        <end position="120"/>
    </location>
</feature>
<evidence type="ECO:0000259" key="1">
    <source>
        <dbReference type="SMART" id="SM00470"/>
    </source>
</evidence>
<reference evidence="2 3" key="1">
    <citation type="submission" date="2020-07" db="EMBL/GenBank/DDBJ databases">
        <authorList>
            <person name="Feng X."/>
        </authorList>
    </citation>
    <scope>NUCLEOTIDE SEQUENCE [LARGE SCALE GENOMIC DNA]</scope>
    <source>
        <strain evidence="2 3">JCM31066</strain>
    </source>
</reference>
<dbReference type="CDD" id="cd16403">
    <property type="entry name" value="ParB_N_like_MT"/>
    <property type="match status" value="1"/>
</dbReference>
<comment type="caution">
    <text evidence="2">The sequence shown here is derived from an EMBL/GenBank/DDBJ whole genome shotgun (WGS) entry which is preliminary data.</text>
</comment>
<name>A0A842HDL0_9BACT</name>
<proteinExistence type="predicted"/>